<evidence type="ECO:0000313" key="2">
    <source>
        <dbReference type="Proteomes" id="UP001165378"/>
    </source>
</evidence>
<name>A0AA41TZU0_9ACTN</name>
<protein>
    <submittedName>
        <fullName evidence="1">DUF6368 family protein</fullName>
    </submittedName>
</protein>
<gene>
    <name evidence="1" type="ORF">LZ495_00495</name>
</gene>
<proteinExistence type="predicted"/>
<sequence>MGPAAVLWLREVRTAQDALPWIADRCDVSLRDDGSFEFTVRQPSAFGVRDEDWSTLGDFHLDVQPAEDFEDFDLPGLGRPPVAEMTVSAYCSGAANHLVLGQVAQILAARFDTVVDFNGLLGSGSYLPDEDSEHGRRAHLAEVDAFVAALPGRVWTLPYTLHGGSRWYSHVGDRDFLDAWLAHPRFHMI</sequence>
<reference evidence="1" key="1">
    <citation type="submission" date="2022-01" db="EMBL/GenBank/DDBJ databases">
        <title>Genome-Based Taxonomic Classification of the Phylum Actinobacteria.</title>
        <authorList>
            <person name="Gao Y."/>
        </authorList>
    </citation>
    <scope>NUCLEOTIDE SEQUENCE</scope>
    <source>
        <strain evidence="1">KLBMP 8922</strain>
    </source>
</reference>
<accession>A0AA41TZU0</accession>
<dbReference type="AlphaFoldDB" id="A0AA41TZU0"/>
<evidence type="ECO:0000313" key="1">
    <source>
        <dbReference type="EMBL" id="MCF2525707.1"/>
    </source>
</evidence>
<keyword evidence="2" id="KW-1185">Reference proteome</keyword>
<dbReference type="EMBL" id="JAKFHA010000001">
    <property type="protein sequence ID" value="MCF2525707.1"/>
    <property type="molecule type" value="Genomic_DNA"/>
</dbReference>
<dbReference type="Proteomes" id="UP001165378">
    <property type="component" value="Unassembled WGS sequence"/>
</dbReference>
<comment type="caution">
    <text evidence="1">The sequence shown here is derived from an EMBL/GenBank/DDBJ whole genome shotgun (WGS) entry which is preliminary data.</text>
</comment>
<organism evidence="1 2">
    <name type="scientific">Yinghuangia soli</name>
    <dbReference type="NCBI Taxonomy" id="2908204"/>
    <lineage>
        <taxon>Bacteria</taxon>
        <taxon>Bacillati</taxon>
        <taxon>Actinomycetota</taxon>
        <taxon>Actinomycetes</taxon>
        <taxon>Kitasatosporales</taxon>
        <taxon>Streptomycetaceae</taxon>
        <taxon>Yinghuangia</taxon>
    </lineage>
</organism>
<dbReference type="RefSeq" id="WP_235049736.1">
    <property type="nucleotide sequence ID" value="NZ_JAKFHA010000001.1"/>
</dbReference>
<dbReference type="InterPro" id="IPR045948">
    <property type="entry name" value="DUF6368"/>
</dbReference>
<dbReference type="Pfam" id="PF19895">
    <property type="entry name" value="DUF6368"/>
    <property type="match status" value="1"/>
</dbReference>